<feature type="domain" description="Glycosyltransferase subfamily 4-like N-terminal" evidence="4">
    <location>
        <begin position="79"/>
        <end position="161"/>
    </location>
</feature>
<organism evidence="5 6">
    <name type="scientific">Neorhizobium galegae bv. orientalis str. HAMBI 540</name>
    <dbReference type="NCBI Taxonomy" id="1028800"/>
    <lineage>
        <taxon>Bacteria</taxon>
        <taxon>Pseudomonadati</taxon>
        <taxon>Pseudomonadota</taxon>
        <taxon>Alphaproteobacteria</taxon>
        <taxon>Hyphomicrobiales</taxon>
        <taxon>Rhizobiaceae</taxon>
        <taxon>Rhizobium/Agrobacterium group</taxon>
        <taxon>Neorhizobium</taxon>
    </lineage>
</organism>
<gene>
    <name evidence="5" type="ORF">RG540_CH39790</name>
</gene>
<keyword evidence="2 5" id="KW-0808">Transferase</keyword>
<dbReference type="Pfam" id="PF13439">
    <property type="entry name" value="Glyco_transf_4"/>
    <property type="match status" value="1"/>
</dbReference>
<evidence type="ECO:0000313" key="5">
    <source>
        <dbReference type="EMBL" id="CDN50129.1"/>
    </source>
</evidence>
<evidence type="ECO:0000259" key="4">
    <source>
        <dbReference type="Pfam" id="PF13439"/>
    </source>
</evidence>
<dbReference type="eggNOG" id="COG0438">
    <property type="taxonomic scope" value="Bacteria"/>
</dbReference>
<dbReference type="SUPFAM" id="SSF53756">
    <property type="entry name" value="UDP-Glycosyltransferase/glycogen phosphorylase"/>
    <property type="match status" value="1"/>
</dbReference>
<dbReference type="OrthoDB" id="9781738at2"/>
<dbReference type="EMBL" id="HG938353">
    <property type="protein sequence ID" value="CDN50129.1"/>
    <property type="molecule type" value="Genomic_DNA"/>
</dbReference>
<protein>
    <submittedName>
        <fullName evidence="5">Glycosyltransferase, family 1</fullName>
    </submittedName>
</protein>
<proteinExistence type="predicted"/>
<dbReference type="CDD" id="cd03801">
    <property type="entry name" value="GT4_PimA-like"/>
    <property type="match status" value="1"/>
</dbReference>
<dbReference type="Proteomes" id="UP000028181">
    <property type="component" value="Chromosome I"/>
</dbReference>
<dbReference type="InterPro" id="IPR001296">
    <property type="entry name" value="Glyco_trans_1"/>
</dbReference>
<evidence type="ECO:0000313" key="6">
    <source>
        <dbReference type="Proteomes" id="UP000028181"/>
    </source>
</evidence>
<evidence type="ECO:0000256" key="1">
    <source>
        <dbReference type="ARBA" id="ARBA00022676"/>
    </source>
</evidence>
<dbReference type="GeneID" id="24257348"/>
<keyword evidence="6" id="KW-1185">Reference proteome</keyword>
<keyword evidence="1" id="KW-0328">Glycosyltransferase</keyword>
<dbReference type="Gene3D" id="3.40.50.2000">
    <property type="entry name" value="Glycogen Phosphorylase B"/>
    <property type="match status" value="2"/>
</dbReference>
<dbReference type="Pfam" id="PF00534">
    <property type="entry name" value="Glycos_transf_1"/>
    <property type="match status" value="1"/>
</dbReference>
<dbReference type="KEGG" id="ngg:RG540_CH39790"/>
<sequence>MSRDLVFAYPGDLETRTGGYGYDRRVVAALADLGWNVELISLGDGFPNPNAKQLDDAGRMLSGLADDSLVLIDGLAFGVMGEWAGREAKRLKIMALVHHPLALETGLDGERQQALAAREKAALAQTRGVIVTSHMTATELAANYAVPAERIVVAIPGMDPALLAAGGGDPPLILSIGTLTRRKGHDILISALERLRDLPWTCRIVGSKMLDPGVAAELERQVAQSGLGDRIELAGQIDDTRLEFAKADIFALASRYEGYGMVFAEALAQGLPIVGCAAGAVPDVVPEGAGFLVPPGDPDAFAAALRRLLEEPETRISMADAAAIAGARLPSWRDTAVIISDFMERAS</sequence>
<dbReference type="GO" id="GO:0016757">
    <property type="term" value="F:glycosyltransferase activity"/>
    <property type="evidence" value="ECO:0007669"/>
    <property type="project" value="UniProtKB-KW"/>
</dbReference>
<accession>A0A068SW94</accession>
<dbReference type="PATRIC" id="fig|1028800.3.peg.4039"/>
<dbReference type="HOGENOM" id="CLU_009583_16_0_5"/>
<evidence type="ECO:0000259" key="3">
    <source>
        <dbReference type="Pfam" id="PF00534"/>
    </source>
</evidence>
<dbReference type="AlphaFoldDB" id="A0A068SW94"/>
<dbReference type="PANTHER" id="PTHR12526:SF510">
    <property type="entry name" value="D-INOSITOL 3-PHOSPHATE GLYCOSYLTRANSFERASE"/>
    <property type="match status" value="1"/>
</dbReference>
<reference evidence="6" key="1">
    <citation type="journal article" date="2014" name="BMC Genomics">
        <title>Genome sequencing of two Neorhizobium galegae strains reveals a noeT gene responsible for the unusual acetylation of the nodulation factors.</title>
        <authorList>
            <person name="Osterman J."/>
            <person name="Marsh J."/>
            <person name="Laine P.K."/>
            <person name="Zeng Z."/>
            <person name="Alatalo E."/>
            <person name="Sullivan J.T."/>
            <person name="Young J.P."/>
            <person name="Thomas-Oates J."/>
            <person name="Paulin L."/>
            <person name="Lindstrom K."/>
        </authorList>
    </citation>
    <scope>NUCLEOTIDE SEQUENCE [LARGE SCALE GENOMIC DNA]</scope>
    <source>
        <strain evidence="6">HAMBI 540</strain>
    </source>
</reference>
<dbReference type="PANTHER" id="PTHR12526">
    <property type="entry name" value="GLYCOSYLTRANSFERASE"/>
    <property type="match status" value="1"/>
</dbReference>
<dbReference type="InterPro" id="IPR028098">
    <property type="entry name" value="Glyco_trans_4-like_N"/>
</dbReference>
<feature type="domain" description="Glycosyl transferase family 1" evidence="3">
    <location>
        <begin position="168"/>
        <end position="322"/>
    </location>
</feature>
<evidence type="ECO:0000256" key="2">
    <source>
        <dbReference type="ARBA" id="ARBA00022679"/>
    </source>
</evidence>
<dbReference type="RefSeq" id="WP_038591444.1">
    <property type="nucleotide sequence ID" value="NZ_HG938353.1"/>
</dbReference>
<name>A0A068SW94_NEOGA</name>